<sequence>MPFGAKMGDLVTGTDTHIVLVPSPGGPVPTPTPLPFAGTITGGCSTDVLIDGQPAAVVGSTATNNPPHVAPNGPFQIPPTNQGTVLLGSQTVLINGKPAARVGDSVQTCNDPAPAPTCTIQGAGTVQIG</sequence>
<dbReference type="Pfam" id="PF05488">
    <property type="entry name" value="PAAR_motif"/>
    <property type="match status" value="1"/>
</dbReference>
<organism evidence="1 2">
    <name type="scientific">Spirilliplanes yamanashiensis</name>
    <dbReference type="NCBI Taxonomy" id="42233"/>
    <lineage>
        <taxon>Bacteria</taxon>
        <taxon>Bacillati</taxon>
        <taxon>Actinomycetota</taxon>
        <taxon>Actinomycetes</taxon>
        <taxon>Micromonosporales</taxon>
        <taxon>Micromonosporaceae</taxon>
        <taxon>Spirilliplanes</taxon>
    </lineage>
</organism>
<name>A0A8J3Y820_9ACTN</name>
<evidence type="ECO:0000313" key="1">
    <source>
        <dbReference type="EMBL" id="GIJ03681.1"/>
    </source>
</evidence>
<comment type="caution">
    <text evidence="1">The sequence shown here is derived from an EMBL/GenBank/DDBJ whole genome shotgun (WGS) entry which is preliminary data.</text>
</comment>
<proteinExistence type="predicted"/>
<accession>A0A8J3Y820</accession>
<dbReference type="CDD" id="cd14740">
    <property type="entry name" value="PAAR_4"/>
    <property type="match status" value="1"/>
</dbReference>
<reference evidence="1" key="1">
    <citation type="submission" date="2021-01" db="EMBL/GenBank/DDBJ databases">
        <title>Whole genome shotgun sequence of Spirilliplanes yamanashiensis NBRC 15828.</title>
        <authorList>
            <person name="Komaki H."/>
            <person name="Tamura T."/>
        </authorList>
    </citation>
    <scope>NUCLEOTIDE SEQUENCE</scope>
    <source>
        <strain evidence="1">NBRC 15828</strain>
    </source>
</reference>
<dbReference type="AlphaFoldDB" id="A0A8J3Y820"/>
<evidence type="ECO:0000313" key="2">
    <source>
        <dbReference type="Proteomes" id="UP000652013"/>
    </source>
</evidence>
<keyword evidence="2" id="KW-1185">Reference proteome</keyword>
<gene>
    <name evidence="1" type="ORF">Sya03_30330</name>
</gene>
<dbReference type="EMBL" id="BOOY01000022">
    <property type="protein sequence ID" value="GIJ03681.1"/>
    <property type="molecule type" value="Genomic_DNA"/>
</dbReference>
<dbReference type="Gene3D" id="2.60.200.60">
    <property type="match status" value="1"/>
</dbReference>
<dbReference type="InterPro" id="IPR008727">
    <property type="entry name" value="PAAR_motif"/>
</dbReference>
<dbReference type="RefSeq" id="WP_239107531.1">
    <property type="nucleotide sequence ID" value="NZ_BAAAGJ010000022.1"/>
</dbReference>
<dbReference type="Proteomes" id="UP000652013">
    <property type="component" value="Unassembled WGS sequence"/>
</dbReference>
<protein>
    <submittedName>
        <fullName evidence="1">PAAR motif protein</fullName>
    </submittedName>
</protein>